<dbReference type="InterPro" id="IPR003509">
    <property type="entry name" value="UPF0102_YraN-like"/>
</dbReference>
<dbReference type="NCBIfam" id="TIGR00252">
    <property type="entry name" value="YraN family protein"/>
    <property type="match status" value="1"/>
</dbReference>
<protein>
    <recommendedName>
        <fullName evidence="2">UPF0102 protein PAECIP111892_01302</fullName>
    </recommendedName>
</protein>
<organism evidence="3 4">
    <name type="scientific">Paenibacillus auburnensis</name>
    <dbReference type="NCBI Taxonomy" id="2905649"/>
    <lineage>
        <taxon>Bacteria</taxon>
        <taxon>Bacillati</taxon>
        <taxon>Bacillota</taxon>
        <taxon>Bacilli</taxon>
        <taxon>Bacillales</taxon>
        <taxon>Paenibacillaceae</taxon>
        <taxon>Paenibacillus</taxon>
    </lineage>
</organism>
<dbReference type="HAMAP" id="MF_00048">
    <property type="entry name" value="UPF0102"/>
    <property type="match status" value="1"/>
</dbReference>
<keyword evidence="4" id="KW-1185">Reference proteome</keyword>
<dbReference type="PANTHER" id="PTHR34039">
    <property type="entry name" value="UPF0102 PROTEIN YRAN"/>
    <property type="match status" value="1"/>
</dbReference>
<comment type="caution">
    <text evidence="3">The sequence shown here is derived from an EMBL/GenBank/DDBJ whole genome shotgun (WGS) entry which is preliminary data.</text>
</comment>
<gene>
    <name evidence="3" type="ORF">PAECIP111892_01302</name>
</gene>
<evidence type="ECO:0000313" key="3">
    <source>
        <dbReference type="EMBL" id="CAH1193732.1"/>
    </source>
</evidence>
<comment type="similarity">
    <text evidence="1 2">Belongs to the UPF0102 family.</text>
</comment>
<dbReference type="Pfam" id="PF02021">
    <property type="entry name" value="UPF0102"/>
    <property type="match status" value="1"/>
</dbReference>
<evidence type="ECO:0000313" key="4">
    <source>
        <dbReference type="Proteomes" id="UP000838324"/>
    </source>
</evidence>
<dbReference type="InterPro" id="IPR011856">
    <property type="entry name" value="tRNA_endonuc-like_dom_sf"/>
</dbReference>
<dbReference type="EMBL" id="CAKMMG010000001">
    <property type="protein sequence ID" value="CAH1193732.1"/>
    <property type="molecule type" value="Genomic_DNA"/>
</dbReference>
<dbReference type="NCBIfam" id="NF009150">
    <property type="entry name" value="PRK12497.1-3"/>
    <property type="match status" value="1"/>
</dbReference>
<proteinExistence type="inferred from homology"/>
<dbReference type="CDD" id="cd20736">
    <property type="entry name" value="PoNe_Nuclease"/>
    <property type="match status" value="1"/>
</dbReference>
<dbReference type="Gene3D" id="3.40.1350.10">
    <property type="match status" value="1"/>
</dbReference>
<dbReference type="SUPFAM" id="SSF52980">
    <property type="entry name" value="Restriction endonuclease-like"/>
    <property type="match status" value="1"/>
</dbReference>
<sequence length="128" mass="14492">MRESYNGQRFSRKLKGAAAEQAAALYLSSQGYVILEANWRCRSGELDLIAEHGDALVFIEVRSRSGSPLQGTPEESVDIRKIRQVRNTAEVYLHMKGQEDRRISFDVISVQLNEDLSIAGLRHIREAF</sequence>
<evidence type="ECO:0000256" key="1">
    <source>
        <dbReference type="ARBA" id="ARBA00006738"/>
    </source>
</evidence>
<dbReference type="RefSeq" id="WP_236331081.1">
    <property type="nucleotide sequence ID" value="NZ_CAKMMG010000001.1"/>
</dbReference>
<dbReference type="PANTHER" id="PTHR34039:SF1">
    <property type="entry name" value="UPF0102 PROTEIN YRAN"/>
    <property type="match status" value="1"/>
</dbReference>
<accession>A0ABM9BTU5</accession>
<reference evidence="3" key="1">
    <citation type="submission" date="2022-01" db="EMBL/GenBank/DDBJ databases">
        <authorList>
            <person name="Criscuolo A."/>
        </authorList>
    </citation>
    <scope>NUCLEOTIDE SEQUENCE</scope>
    <source>
        <strain evidence="3">CIP111892</strain>
    </source>
</reference>
<dbReference type="InterPro" id="IPR011335">
    <property type="entry name" value="Restrct_endonuc-II-like"/>
</dbReference>
<name>A0ABM9BTU5_9BACL</name>
<dbReference type="Proteomes" id="UP000838324">
    <property type="component" value="Unassembled WGS sequence"/>
</dbReference>
<evidence type="ECO:0000256" key="2">
    <source>
        <dbReference type="HAMAP-Rule" id="MF_00048"/>
    </source>
</evidence>